<accession>A0A2S1B6P4</accession>
<organism evidence="1 2">
    <name type="scientific">Pseudomonas phage PMBT14</name>
    <dbReference type="NCBI Taxonomy" id="2059855"/>
    <lineage>
        <taxon>Viruses</taxon>
        <taxon>Duplodnaviria</taxon>
        <taxon>Heunggongvirae</taxon>
        <taxon>Uroviricota</taxon>
        <taxon>Caudoviricetes</taxon>
        <taxon>Knuthellervirus</taxon>
        <taxon>Knuthellervirus PMBT14</taxon>
    </lineage>
</organism>
<proteinExistence type="predicted"/>
<protein>
    <submittedName>
        <fullName evidence="1">Uncharacterized protein</fullName>
    </submittedName>
</protein>
<evidence type="ECO:0000313" key="2">
    <source>
        <dbReference type="Proteomes" id="UP000240618"/>
    </source>
</evidence>
<sequence>MKVIGYDAVQTNPDQPDTVFINKNYPGPTKIAVAFSQRPYSTDIRQVGAQPPRFIILVYNGALRAQGTVVQGKYLLTQSIEDTSVPTALKQGYFAALVLDVSNL</sequence>
<dbReference type="RefSeq" id="YP_009836206.1">
    <property type="nucleotide sequence ID" value="NC_048687.1"/>
</dbReference>
<dbReference type="EMBL" id="MG596800">
    <property type="protein sequence ID" value="AWC67978.1"/>
    <property type="molecule type" value="Genomic_DNA"/>
</dbReference>
<keyword evidence="2" id="KW-1185">Reference proteome</keyword>
<evidence type="ECO:0000313" key="1">
    <source>
        <dbReference type="EMBL" id="AWC67978.1"/>
    </source>
</evidence>
<dbReference type="GeneID" id="55606445"/>
<reference evidence="1 2" key="1">
    <citation type="journal article" date="2018" name="Arch. Virol.">
        <title>Genome sequence of the novel virulent bacteriophage PMBT14 with lytic activity against Pseudomonas fluorescens DSM 50090(R).</title>
        <authorList>
            <person name="Koberg S."/>
            <person name="Gieschler S."/>
            <person name="Brinks E."/>
            <person name="Wenning M."/>
            <person name="Neve H."/>
            <person name="Franz C.M."/>
        </authorList>
    </citation>
    <scope>NUCLEOTIDE SEQUENCE [LARGE SCALE GENOMIC DNA]</scope>
</reference>
<name>A0A2S1B6P4_9CAUD</name>
<dbReference type="KEGG" id="vg:55606445"/>
<dbReference type="Proteomes" id="UP000240618">
    <property type="component" value="Segment"/>
</dbReference>